<name>A0A059XU11_9BACT</name>
<dbReference type="InterPro" id="IPR008972">
    <property type="entry name" value="Cupredoxin"/>
</dbReference>
<dbReference type="HOGENOM" id="CLU_157112_2_0_0"/>
<dbReference type="EMBL" id="CP007243">
    <property type="protein sequence ID" value="AIA30298.1"/>
    <property type="molecule type" value="Genomic_DNA"/>
</dbReference>
<feature type="domain" description="EfeO-type cupredoxin-like" evidence="1">
    <location>
        <begin position="21"/>
        <end position="123"/>
    </location>
</feature>
<proteinExistence type="predicted"/>
<sequence>MSSGRSRILFLSLLTRAGLVILTVAAILHLSTVRAETSSTYVLHLKKHVFTPENLIVPAQRPIILHVSNDDNHPEEFESYDLEFEIIVLPHHAIDVPIRALPPGTYEFFGDFHPRTARGHLTVRP</sequence>
<dbReference type="SUPFAM" id="SSF49503">
    <property type="entry name" value="Cupredoxins"/>
    <property type="match status" value="1"/>
</dbReference>
<protein>
    <recommendedName>
        <fullName evidence="1">EfeO-type cupredoxin-like domain-containing protein</fullName>
    </recommendedName>
</protein>
<dbReference type="RefSeq" id="WP_014960749.1">
    <property type="nucleotide sequence ID" value="NZ_CP007243.1"/>
</dbReference>
<reference evidence="3" key="1">
    <citation type="submission" date="2014-02" db="EMBL/GenBank/DDBJ databases">
        <title>Complete genome sequence and comparative genomic analysis of the nitrogen-fixing bacterium Leptospirillum ferriphilum YSK.</title>
        <authorList>
            <person name="Guo X."/>
            <person name="Yin H."/>
            <person name="Liang Y."/>
            <person name="Hu Q."/>
            <person name="Ma L."/>
            <person name="Xiao Y."/>
            <person name="Zhang X."/>
            <person name="Qiu G."/>
            <person name="Liu X."/>
        </authorList>
    </citation>
    <scope>NUCLEOTIDE SEQUENCE [LARGE SCALE GENOMIC DNA]</scope>
    <source>
        <strain evidence="3">YSK</strain>
    </source>
</reference>
<evidence type="ECO:0000259" key="1">
    <source>
        <dbReference type="Pfam" id="PF13473"/>
    </source>
</evidence>
<organism evidence="2 3">
    <name type="scientific">Leptospirillum ferriphilum YSK</name>
    <dbReference type="NCBI Taxonomy" id="1441628"/>
    <lineage>
        <taxon>Bacteria</taxon>
        <taxon>Pseudomonadati</taxon>
        <taxon>Nitrospirota</taxon>
        <taxon>Nitrospiria</taxon>
        <taxon>Nitrospirales</taxon>
        <taxon>Nitrospiraceae</taxon>
        <taxon>Leptospirillum</taxon>
    </lineage>
</organism>
<dbReference type="OrthoDB" id="5958460at2"/>
<dbReference type="AlphaFoldDB" id="A0A059XU11"/>
<dbReference type="InterPro" id="IPR028096">
    <property type="entry name" value="EfeO_Cupredoxin"/>
</dbReference>
<accession>A0A059XU11</accession>
<dbReference type="Proteomes" id="UP000027059">
    <property type="component" value="Chromosome"/>
</dbReference>
<dbReference type="Pfam" id="PF13473">
    <property type="entry name" value="Cupredoxin_1"/>
    <property type="match status" value="1"/>
</dbReference>
<keyword evidence="3" id="KW-1185">Reference proteome</keyword>
<dbReference type="KEGG" id="lfp:Y981_04470"/>
<evidence type="ECO:0000313" key="3">
    <source>
        <dbReference type="Proteomes" id="UP000027059"/>
    </source>
</evidence>
<gene>
    <name evidence="2" type="ORF">Y981_04470</name>
</gene>
<reference evidence="2 3" key="2">
    <citation type="journal article" date="2015" name="Biomed. Res. Int.">
        <title>Effects of Arsenite Resistance on the Growth and Functional Gene Expression of Leptospirillum ferriphilum and Acidithiobacillus thiooxidans in Pure Culture and Coculture.</title>
        <authorList>
            <person name="Jiang H."/>
            <person name="Liang Y."/>
            <person name="Yin H."/>
            <person name="Xiao Y."/>
            <person name="Guo X."/>
            <person name="Xu Y."/>
            <person name="Hu Q."/>
            <person name="Liu H."/>
            <person name="Liu X."/>
        </authorList>
    </citation>
    <scope>NUCLEOTIDE SEQUENCE [LARGE SCALE GENOMIC DNA]</scope>
    <source>
        <strain evidence="2 3">YSK</strain>
    </source>
</reference>
<dbReference type="Gene3D" id="2.60.40.420">
    <property type="entry name" value="Cupredoxins - blue copper proteins"/>
    <property type="match status" value="1"/>
</dbReference>
<evidence type="ECO:0000313" key="2">
    <source>
        <dbReference type="EMBL" id="AIA30298.1"/>
    </source>
</evidence>